<protein>
    <recommendedName>
        <fullName evidence="2">Zinc finger CHCC-type domain-containing protein</fullName>
    </recommendedName>
</protein>
<feature type="region of interest" description="Disordered" evidence="1">
    <location>
        <begin position="45"/>
        <end position="64"/>
    </location>
</feature>
<keyword evidence="4" id="KW-1185">Reference proteome</keyword>
<reference evidence="3" key="1">
    <citation type="submission" date="2022-07" db="EMBL/GenBank/DDBJ databases">
        <title>Phylogenomic reconstructions and comparative analyses of Kickxellomycotina fungi.</title>
        <authorList>
            <person name="Reynolds N.K."/>
            <person name="Stajich J.E."/>
            <person name="Barry K."/>
            <person name="Grigoriev I.V."/>
            <person name="Crous P."/>
            <person name="Smith M.E."/>
        </authorList>
    </citation>
    <scope>NUCLEOTIDE SEQUENCE</scope>
    <source>
        <strain evidence="3">NBRC 32514</strain>
    </source>
</reference>
<dbReference type="SUPFAM" id="SSF57802">
    <property type="entry name" value="Rubredoxin-like"/>
    <property type="match status" value="1"/>
</dbReference>
<dbReference type="PANTHER" id="PTHR13156:SF0">
    <property type="entry name" value="NADH DEHYDROGENASE [UBIQUINONE] IRON-SULFUR PROTEIN 6, MITOCHONDRIAL"/>
    <property type="match status" value="1"/>
</dbReference>
<dbReference type="InterPro" id="IPR019401">
    <property type="entry name" value="Znf_CHCC"/>
</dbReference>
<dbReference type="Gene3D" id="2.60.260.40">
    <property type="entry name" value="q5lls5 like domains"/>
    <property type="match status" value="1"/>
</dbReference>
<name>A0A9W7Y7E5_9FUNG</name>
<comment type="caution">
    <text evidence="3">The sequence shown here is derived from an EMBL/GenBank/DDBJ whole genome shotgun (WGS) entry which is preliminary data.</text>
</comment>
<dbReference type="GO" id="GO:0005739">
    <property type="term" value="C:mitochondrion"/>
    <property type="evidence" value="ECO:0007669"/>
    <property type="project" value="GOC"/>
</dbReference>
<gene>
    <name evidence="3" type="ORF">LPJ53_000238</name>
</gene>
<evidence type="ECO:0000259" key="2">
    <source>
        <dbReference type="Pfam" id="PF10276"/>
    </source>
</evidence>
<sequence length="142" mass="15736">MLAASVRQVSRRIAVGRTARTLGVTTMRFKSTVPTTTTDKQIAIEQAPNRDAVWSSDQRPRSDVVEDPRFVQADLLGQPRPMAAIELIAEEPVRQLETRLACCDGGGGPLGHPRVWINLDDGQPQSCGYCGLRFQMKPHHHH</sequence>
<dbReference type="Proteomes" id="UP001149813">
    <property type="component" value="Unassembled WGS sequence"/>
</dbReference>
<organism evidence="3 4">
    <name type="scientific">Coemansia erecta</name>
    <dbReference type="NCBI Taxonomy" id="147472"/>
    <lineage>
        <taxon>Eukaryota</taxon>
        <taxon>Fungi</taxon>
        <taxon>Fungi incertae sedis</taxon>
        <taxon>Zoopagomycota</taxon>
        <taxon>Kickxellomycotina</taxon>
        <taxon>Kickxellomycetes</taxon>
        <taxon>Kickxellales</taxon>
        <taxon>Kickxellaceae</taxon>
        <taxon>Coemansia</taxon>
    </lineage>
</organism>
<dbReference type="OrthoDB" id="307899at2759"/>
<dbReference type="GO" id="GO:0006120">
    <property type="term" value="P:mitochondrial electron transport, NADH to ubiquinone"/>
    <property type="evidence" value="ECO:0007669"/>
    <property type="project" value="TreeGrafter"/>
</dbReference>
<accession>A0A9W7Y7E5</accession>
<dbReference type="PANTHER" id="PTHR13156">
    <property type="entry name" value="NADH-UBIQUINONE OXIDOREDUCTASE 13 KD-A SUBUNIT"/>
    <property type="match status" value="1"/>
</dbReference>
<feature type="domain" description="Zinc finger CHCC-type" evidence="2">
    <location>
        <begin position="100"/>
        <end position="134"/>
    </location>
</feature>
<dbReference type="Pfam" id="PF10276">
    <property type="entry name" value="zf-CHCC"/>
    <property type="match status" value="1"/>
</dbReference>
<evidence type="ECO:0000313" key="4">
    <source>
        <dbReference type="Proteomes" id="UP001149813"/>
    </source>
</evidence>
<proteinExistence type="predicted"/>
<evidence type="ECO:0000256" key="1">
    <source>
        <dbReference type="SAM" id="MobiDB-lite"/>
    </source>
</evidence>
<dbReference type="AlphaFoldDB" id="A0A9W7Y7E5"/>
<evidence type="ECO:0000313" key="3">
    <source>
        <dbReference type="EMBL" id="KAJ1725568.1"/>
    </source>
</evidence>
<dbReference type="EMBL" id="JANBOJ010000003">
    <property type="protein sequence ID" value="KAJ1725568.1"/>
    <property type="molecule type" value="Genomic_DNA"/>
</dbReference>